<dbReference type="GeneID" id="7838356"/>
<dbReference type="InParanoid" id="I7MAC1"/>
<name>I7MAC1_TETTS</name>
<organism evidence="2 3">
    <name type="scientific">Tetrahymena thermophila (strain SB210)</name>
    <dbReference type="NCBI Taxonomy" id="312017"/>
    <lineage>
        <taxon>Eukaryota</taxon>
        <taxon>Sar</taxon>
        <taxon>Alveolata</taxon>
        <taxon>Ciliophora</taxon>
        <taxon>Intramacronucleata</taxon>
        <taxon>Oligohymenophorea</taxon>
        <taxon>Hymenostomatida</taxon>
        <taxon>Tetrahymenina</taxon>
        <taxon>Tetrahymenidae</taxon>
        <taxon>Tetrahymena</taxon>
    </lineage>
</organism>
<protein>
    <submittedName>
        <fullName evidence="2">Uncharacterized protein</fullName>
    </submittedName>
</protein>
<dbReference type="AlphaFoldDB" id="I7MAC1"/>
<accession>I7MAC1</accession>
<keyword evidence="3" id="KW-1185">Reference proteome</keyword>
<evidence type="ECO:0000313" key="2">
    <source>
        <dbReference type="EMBL" id="EAS04301.2"/>
    </source>
</evidence>
<feature type="region of interest" description="Disordered" evidence="1">
    <location>
        <begin position="101"/>
        <end position="143"/>
    </location>
</feature>
<gene>
    <name evidence="2" type="ORF">TTHERM_00300190</name>
</gene>
<evidence type="ECO:0000313" key="3">
    <source>
        <dbReference type="Proteomes" id="UP000009168"/>
    </source>
</evidence>
<dbReference type="KEGG" id="tet:TTHERM_00300190"/>
<dbReference type="OrthoDB" id="10675414at2759"/>
<dbReference type="PANTHER" id="PTHR42264">
    <property type="entry name" value="EPHRIN_REC_LIKE DOMAIN-CONTAINING PROTEIN"/>
    <property type="match status" value="1"/>
</dbReference>
<feature type="region of interest" description="Disordered" evidence="1">
    <location>
        <begin position="44"/>
        <end position="80"/>
    </location>
</feature>
<dbReference type="Proteomes" id="UP000009168">
    <property type="component" value="Unassembled WGS sequence"/>
</dbReference>
<evidence type="ECO:0000256" key="1">
    <source>
        <dbReference type="SAM" id="MobiDB-lite"/>
    </source>
</evidence>
<dbReference type="EMBL" id="GG662449">
    <property type="protein sequence ID" value="EAS04301.2"/>
    <property type="molecule type" value="Genomic_DNA"/>
</dbReference>
<reference evidence="3" key="1">
    <citation type="journal article" date="2006" name="PLoS Biol.">
        <title>Macronuclear genome sequence of the ciliate Tetrahymena thermophila, a model eukaryote.</title>
        <authorList>
            <person name="Eisen J.A."/>
            <person name="Coyne R.S."/>
            <person name="Wu M."/>
            <person name="Wu D."/>
            <person name="Thiagarajan M."/>
            <person name="Wortman J.R."/>
            <person name="Badger J.H."/>
            <person name="Ren Q."/>
            <person name="Amedeo P."/>
            <person name="Jones K.M."/>
            <person name="Tallon L.J."/>
            <person name="Delcher A.L."/>
            <person name="Salzberg S.L."/>
            <person name="Silva J.C."/>
            <person name="Haas B.J."/>
            <person name="Majoros W.H."/>
            <person name="Farzad M."/>
            <person name="Carlton J.M."/>
            <person name="Smith R.K. Jr."/>
            <person name="Garg J."/>
            <person name="Pearlman R.E."/>
            <person name="Karrer K.M."/>
            <person name="Sun L."/>
            <person name="Manning G."/>
            <person name="Elde N.C."/>
            <person name="Turkewitz A.P."/>
            <person name="Asai D.J."/>
            <person name="Wilkes D.E."/>
            <person name="Wang Y."/>
            <person name="Cai H."/>
            <person name="Collins K."/>
            <person name="Stewart B.A."/>
            <person name="Lee S.R."/>
            <person name="Wilamowska K."/>
            <person name="Weinberg Z."/>
            <person name="Ruzzo W.L."/>
            <person name="Wloga D."/>
            <person name="Gaertig J."/>
            <person name="Frankel J."/>
            <person name="Tsao C.-C."/>
            <person name="Gorovsky M.A."/>
            <person name="Keeling P.J."/>
            <person name="Waller R.F."/>
            <person name="Patron N.J."/>
            <person name="Cherry J.M."/>
            <person name="Stover N.A."/>
            <person name="Krieger C.J."/>
            <person name="del Toro C."/>
            <person name="Ryder H.F."/>
            <person name="Williamson S.C."/>
            <person name="Barbeau R.A."/>
            <person name="Hamilton E.P."/>
            <person name="Orias E."/>
        </authorList>
    </citation>
    <scope>NUCLEOTIDE SEQUENCE [LARGE SCALE GENOMIC DNA]</scope>
    <source>
        <strain evidence="3">SB210</strain>
    </source>
</reference>
<sequence length="1057" mass="124490">MHTNNYKQLIKVSFETKTLLQNNRIQYQLIKLLSAISKMYYNNSGNSNQQGSQSGLNSNRENSNNLNNSNQSQNISSNQSINNLGLGNSLQNQQILINSSNNGIQNQQGNNSGSSNNLSNQNNGSNNNSSSNNINSKSKKNKKKDEVTLAFDIALGNNNRLEFSHQKQFKRDIYKLIDQESFMGKQNERDISYFFTLLNKTIKTNKIHYDILLEILIKSLTQLTMHDTINNKEIEGQFYSCFYDLNNSNCFVDKKVKGKIFYDQTHESIYDQFFEVLQPQNEKNCLKHLIFFRKLCRGQQDIEDDGLNIIYLAKKISEKQAFTANCLDIQVILFISKLWWMITSSYSTVEEKGKSLKSEYETLKQLMGQYKKQLPIVLEKMYSYLLSELKNPHKKEIVFQGMILFILYMLCKFKNILNSQMENPTFLNLLNTFLSKENAQFIFPSLGQFQVYFNSENMMLKNYKKCIAEKTSLLDALEQIVQNLISNSLVNNNEIFFKILEFLEIKSQENDAVQQFYTNIQNKFLFQSLIDNFPVNSISSQSQAVKKTQEFFNEMIRRKISVNSCYSIYYLQQLRNKNDIFEFVRQILLHPKESLSSSIIGTLNNIKLLSPTFLKIAIKVAKTLRNEQEINYFMDNIQNLNSYLRQILEENQQNKELLLFIQFKDLLMMTCNVLIQQYELVKDRKHELLTFIVQILDILQEYCLEDIDSYQYVRSDIQISCDFIRLITKFLLNNLPFDDSIVQYILIIITSTCLFSQKRVMTLFLELQEQIVGFSIQNSKNIDKEIILEYDRNEFTQTSLDFFRELNLGIDLSKKNKRSRLDLTEKESLALFLFKFYLKQNPKCKYLSEHSQLIKESIYPKLKDEDIKNNCSLSRKITEVYLFGFKYERNVSNFANYQKPFYSNHPFDEFIREYIIENKFFYSIIYLTCLKADSNSFNEFFMSVMLNLAAMFHNTQFEKKPHWTLRKTIKTLIKRDVLPSKCALLIKYFDQMKNQSVEHIIYLLYDYCVKFKTYSNKNSSQIPSSDKQQFKMPLKQILMNELKTVAKQYQEIITIFD</sequence>
<dbReference type="RefSeq" id="XP_001024546.2">
    <property type="nucleotide sequence ID" value="XM_001024546.2"/>
</dbReference>
<feature type="compositionally biased region" description="Low complexity" evidence="1">
    <location>
        <begin position="101"/>
        <end position="136"/>
    </location>
</feature>
<proteinExistence type="predicted"/>